<evidence type="ECO:0000313" key="1">
    <source>
        <dbReference type="EMBL" id="WKK82292.2"/>
    </source>
</evidence>
<organism evidence="1">
    <name type="scientific">Marivirga arenosa</name>
    <dbReference type="NCBI Taxonomy" id="3059076"/>
    <lineage>
        <taxon>Bacteria</taxon>
        <taxon>Pseudomonadati</taxon>
        <taxon>Bacteroidota</taxon>
        <taxon>Cytophagia</taxon>
        <taxon>Cytophagales</taxon>
        <taxon>Marivirgaceae</taxon>
        <taxon>Marivirga</taxon>
    </lineage>
</organism>
<dbReference type="EMBL" id="CP129968">
    <property type="protein sequence ID" value="WKK82292.2"/>
    <property type="molecule type" value="Genomic_DNA"/>
</dbReference>
<sequence length="853" mass="91136">MSYSKITITNSLQEGIVVYDAFQNDAQDKNLSNFFGTLTSISKVAAGANQTFEPIHGPISTYIVYDNNYNPITRVFSMGIEAQTFTVTEADVAIMNSTNAFIKLLQDSPSDPQCVAFQAILKGGKGTSKKVNDFFKGTTDYQTCTFISYMLAVVAIARTPETKNKPPQQQVYSLSSLAKYMGFDWPPGIPDVTVSNFNCSENSEAIMVGGKLNINDVTLADGVLAHVLSFLPSPEITFGIEFVYDGGLATGSTCLKFTLDDIKIPIGGGKTFDIDQPTILLSLNPLFKFVVFEVKAEIPFNIFKSPTIDADIAMTIDNIEAEVGVNLKGNTTSLLTPPGIKGLHFDSFGVGLGVIFEPPGFAIGVEGTFHIGNKGQVPLTDDKFAIICEMEEEVPNPVYLSFYVPKLDLSELITLFTNTTINLDLPVSFQDLSFTWAENLMEPLVLPDGSLTKVGYGFSAYMSILDLQFYGYLQIDLSSGISGDITMSPLSFGKLLKLTGNGKAINLKYDVNGNPIPNNTIPKTAAEKKVIANATSKQIIAAGGPSMTLSTSSSPYFSLDAEISLFELVNEKIDAEISKDGISFELDYGAVMETKMQCRLEDYHNFSGKFTYGIDLNVPLPSVAGFSLGSIDLDAACDLGLAISTSTSDVRFGVQGGFTFEGLDLSFGPFNADVNINSISALIDAVGKYVLVHAGDIFKAFILNASKWAGFVKNEVIKGVKDVAQGLKTAFNQSETEVASIMHGVGYGVDEIASGIQNAFSASANEIATALKDGIGASDTVVTAALKGIGFGVQDIATALNSVFGLAPTAIKDILSAAGFADSAIESAFNAIGGAFASAAKSIWHAVTHWDHW</sequence>
<reference evidence="1" key="1">
    <citation type="submission" date="2023-08" db="EMBL/GenBank/DDBJ databases">
        <title>Comparative genomics and taxonomic characterization of three novel marine species of genus Marivirga.</title>
        <authorList>
            <person name="Muhammad N."/>
            <person name="Kim S.-G."/>
        </authorList>
    </citation>
    <scope>NUCLEOTIDE SEQUENCE</scope>
    <source>
        <strain evidence="1">BKB1-2</strain>
    </source>
</reference>
<protein>
    <submittedName>
        <fullName evidence="1">Uncharacterized protein</fullName>
    </submittedName>
</protein>
<dbReference type="KEGG" id="marp:QYS47_09400"/>
<accession>A0AA49JD86</accession>
<name>A0AA49JD86_9BACT</name>
<gene>
    <name evidence="1" type="ORF">QYS47_09400</name>
</gene>
<proteinExistence type="predicted"/>
<dbReference type="AlphaFoldDB" id="A0AA49JD86"/>
<dbReference type="RefSeq" id="WP_322347759.1">
    <property type="nucleotide sequence ID" value="NZ_CP129968.2"/>
</dbReference>
<dbReference type="Proteomes" id="UP001232019">
    <property type="component" value="Chromosome"/>
</dbReference>